<gene>
    <name evidence="1" type="ORF">S01H1_24580</name>
</gene>
<feature type="non-terminal residue" evidence="1">
    <location>
        <position position="1"/>
    </location>
</feature>
<reference evidence="1" key="1">
    <citation type="journal article" date="2014" name="Front. Microbiol.">
        <title>High frequency of phylogenetically diverse reductive dehalogenase-homologous genes in deep subseafloor sedimentary metagenomes.</title>
        <authorList>
            <person name="Kawai M."/>
            <person name="Futagami T."/>
            <person name="Toyoda A."/>
            <person name="Takaki Y."/>
            <person name="Nishi S."/>
            <person name="Hori S."/>
            <person name="Arai W."/>
            <person name="Tsubouchi T."/>
            <person name="Morono Y."/>
            <person name="Uchiyama I."/>
            <person name="Ito T."/>
            <person name="Fujiyama A."/>
            <person name="Inagaki F."/>
            <person name="Takami H."/>
        </authorList>
    </citation>
    <scope>NUCLEOTIDE SEQUENCE</scope>
    <source>
        <strain evidence="1">Expedition CK06-06</strain>
    </source>
</reference>
<protein>
    <submittedName>
        <fullName evidence="1">Uncharacterized protein</fullName>
    </submittedName>
</protein>
<sequence>QSSAHDAVILARGECWKHIETIKLELTSWSVLSQ</sequence>
<dbReference type="EMBL" id="BARS01014783">
    <property type="protein sequence ID" value="GAF96748.1"/>
    <property type="molecule type" value="Genomic_DNA"/>
</dbReference>
<accession>X0TT42</accession>
<comment type="caution">
    <text evidence="1">The sequence shown here is derived from an EMBL/GenBank/DDBJ whole genome shotgun (WGS) entry which is preliminary data.</text>
</comment>
<evidence type="ECO:0000313" key="1">
    <source>
        <dbReference type="EMBL" id="GAF96748.1"/>
    </source>
</evidence>
<dbReference type="AlphaFoldDB" id="X0TT42"/>
<name>X0TT42_9ZZZZ</name>
<organism evidence="1">
    <name type="scientific">marine sediment metagenome</name>
    <dbReference type="NCBI Taxonomy" id="412755"/>
    <lineage>
        <taxon>unclassified sequences</taxon>
        <taxon>metagenomes</taxon>
        <taxon>ecological metagenomes</taxon>
    </lineage>
</organism>
<proteinExistence type="predicted"/>